<sequence>MQLINPFRAGLLKDCEKGELMVLSYGQQRPAYAVLSHFISPDGDDLAVLAVLRPSDQDVPHITVINSHNDCISLGSKWIFEVEMPDPASGQGFDDDGSRPGIVTIAGNEPVIRLGREPGDSRSAPRHFNLSTMQAEAAAPRGYTVSVGRWAVWLNEEQRSRVNAEPLFRWPPSAARTPA</sequence>
<organism evidence="1 2">
    <name type="scientific">Mesorhizobium calcicola</name>
    <dbReference type="NCBI Taxonomy" id="1300310"/>
    <lineage>
        <taxon>Bacteria</taxon>
        <taxon>Pseudomonadati</taxon>
        <taxon>Pseudomonadota</taxon>
        <taxon>Alphaproteobacteria</taxon>
        <taxon>Hyphomicrobiales</taxon>
        <taxon>Phyllobacteriaceae</taxon>
        <taxon>Mesorhizobium</taxon>
    </lineage>
</organism>
<dbReference type="RefSeq" id="WP_379026761.1">
    <property type="nucleotide sequence ID" value="NZ_JBHUGY010000072.1"/>
</dbReference>
<protein>
    <submittedName>
        <fullName evidence="1">Uncharacterized protein</fullName>
    </submittedName>
</protein>
<evidence type="ECO:0000313" key="2">
    <source>
        <dbReference type="Proteomes" id="UP001597349"/>
    </source>
</evidence>
<reference evidence="2" key="1">
    <citation type="journal article" date="2019" name="Int. J. Syst. Evol. Microbiol.">
        <title>The Global Catalogue of Microorganisms (GCM) 10K type strain sequencing project: providing services to taxonomists for standard genome sequencing and annotation.</title>
        <authorList>
            <consortium name="The Broad Institute Genomics Platform"/>
            <consortium name="The Broad Institute Genome Sequencing Center for Infectious Disease"/>
            <person name="Wu L."/>
            <person name="Ma J."/>
        </authorList>
    </citation>
    <scope>NUCLEOTIDE SEQUENCE [LARGE SCALE GENOMIC DNA]</scope>
    <source>
        <strain evidence="2">CGMCC 1.16226</strain>
    </source>
</reference>
<dbReference type="Proteomes" id="UP001597349">
    <property type="component" value="Unassembled WGS sequence"/>
</dbReference>
<comment type="caution">
    <text evidence="1">The sequence shown here is derived from an EMBL/GenBank/DDBJ whole genome shotgun (WGS) entry which is preliminary data.</text>
</comment>
<proteinExistence type="predicted"/>
<evidence type="ECO:0000313" key="1">
    <source>
        <dbReference type="EMBL" id="MFD2058266.1"/>
    </source>
</evidence>
<keyword evidence="2" id="KW-1185">Reference proteome</keyword>
<accession>A0ABW4WP02</accession>
<gene>
    <name evidence="1" type="ORF">ACFSQT_35840</name>
</gene>
<dbReference type="EMBL" id="JBHUGY010000072">
    <property type="protein sequence ID" value="MFD2058266.1"/>
    <property type="molecule type" value="Genomic_DNA"/>
</dbReference>
<name>A0ABW4WP02_9HYPH</name>